<evidence type="ECO:0000313" key="3">
    <source>
        <dbReference type="Proteomes" id="UP001614394"/>
    </source>
</evidence>
<evidence type="ECO:0000259" key="1">
    <source>
        <dbReference type="SMART" id="SM00421"/>
    </source>
</evidence>
<proteinExistence type="predicted"/>
<dbReference type="EMBL" id="JBITYG010000002">
    <property type="protein sequence ID" value="MFI9100887.1"/>
    <property type="molecule type" value="Genomic_DNA"/>
</dbReference>
<dbReference type="InterPro" id="IPR000792">
    <property type="entry name" value="Tscrpt_reg_LuxR_C"/>
</dbReference>
<dbReference type="InterPro" id="IPR036388">
    <property type="entry name" value="WH-like_DNA-bd_sf"/>
</dbReference>
<dbReference type="Proteomes" id="UP001614394">
    <property type="component" value="Unassembled WGS sequence"/>
</dbReference>
<gene>
    <name evidence="2" type="ORF">ACIGXA_10190</name>
</gene>
<organism evidence="2 3">
    <name type="scientific">Streptomyces fildesensis</name>
    <dbReference type="NCBI Taxonomy" id="375757"/>
    <lineage>
        <taxon>Bacteria</taxon>
        <taxon>Bacillati</taxon>
        <taxon>Actinomycetota</taxon>
        <taxon>Actinomycetes</taxon>
        <taxon>Kitasatosporales</taxon>
        <taxon>Streptomycetaceae</taxon>
        <taxon>Streptomyces</taxon>
    </lineage>
</organism>
<evidence type="ECO:0000313" key="2">
    <source>
        <dbReference type="EMBL" id="MFI9100887.1"/>
    </source>
</evidence>
<reference evidence="2 3" key="1">
    <citation type="submission" date="2024-10" db="EMBL/GenBank/DDBJ databases">
        <title>The Natural Products Discovery Center: Release of the First 8490 Sequenced Strains for Exploring Actinobacteria Biosynthetic Diversity.</title>
        <authorList>
            <person name="Kalkreuter E."/>
            <person name="Kautsar S.A."/>
            <person name="Yang D."/>
            <person name="Bader C.D."/>
            <person name="Teijaro C.N."/>
            <person name="Fluegel L."/>
            <person name="Davis C.M."/>
            <person name="Simpson J.R."/>
            <person name="Lauterbach L."/>
            <person name="Steele A.D."/>
            <person name="Gui C."/>
            <person name="Meng S."/>
            <person name="Li G."/>
            <person name="Viehrig K."/>
            <person name="Ye F."/>
            <person name="Su P."/>
            <person name="Kiefer A.F."/>
            <person name="Nichols A."/>
            <person name="Cepeda A.J."/>
            <person name="Yan W."/>
            <person name="Fan B."/>
            <person name="Jiang Y."/>
            <person name="Adhikari A."/>
            <person name="Zheng C.-J."/>
            <person name="Schuster L."/>
            <person name="Cowan T.M."/>
            <person name="Smanski M.J."/>
            <person name="Chevrette M.G."/>
            <person name="De Carvalho L.P.S."/>
            <person name="Shen B."/>
        </authorList>
    </citation>
    <scope>NUCLEOTIDE SEQUENCE [LARGE SCALE GENOMIC DNA]</scope>
    <source>
        <strain evidence="2 3">NPDC053399</strain>
    </source>
</reference>
<dbReference type="Gene3D" id="1.10.10.10">
    <property type="entry name" value="Winged helix-like DNA-binding domain superfamily/Winged helix DNA-binding domain"/>
    <property type="match status" value="1"/>
</dbReference>
<feature type="domain" description="HTH luxR-type" evidence="1">
    <location>
        <begin position="184"/>
        <end position="246"/>
    </location>
</feature>
<dbReference type="SMART" id="SM00421">
    <property type="entry name" value="HTH_LUXR"/>
    <property type="match status" value="1"/>
</dbReference>
<dbReference type="RefSeq" id="WP_399646625.1">
    <property type="nucleotide sequence ID" value="NZ_JBITYG010000002.1"/>
</dbReference>
<comment type="caution">
    <text evidence="2">The sequence shown here is derived from an EMBL/GenBank/DDBJ whole genome shotgun (WGS) entry which is preliminary data.</text>
</comment>
<sequence length="256" mass="27913">MLIRANAHDEEFDGVERNLLQVRSLIDSTVSAHRSRGEKFIPAKAGADHGAANGAVMQLMGRAKDRASVTLSGDGVHAAEVAAALVRHGDTGDSGIIIRLLCTPKALDTPLVRLVAPRIRNCEIRVTEGDLDEALVVDGRIALVPAERDSGSGRGSVLEDLATARILELLLADAWRGAVPLTEYERLSGRMRTEVGRRVLERLYEGCTDVVAARELRVSLRTYRRHVAEIMRDLGASSRFQAGVRAAELRLLPDRR</sequence>
<protein>
    <submittedName>
        <fullName evidence="2">LuxR family transcriptional regulator</fullName>
    </submittedName>
</protein>
<keyword evidence="3" id="KW-1185">Reference proteome</keyword>
<accession>A0ABW8C4R3</accession>
<dbReference type="SUPFAM" id="SSF46894">
    <property type="entry name" value="C-terminal effector domain of the bipartite response regulators"/>
    <property type="match status" value="1"/>
</dbReference>
<name>A0ABW8C4R3_9ACTN</name>
<dbReference type="InterPro" id="IPR016032">
    <property type="entry name" value="Sig_transdc_resp-reg_C-effctor"/>
</dbReference>